<proteinExistence type="predicted"/>
<feature type="transmembrane region" description="Helical" evidence="8">
    <location>
        <begin position="431"/>
        <end position="459"/>
    </location>
</feature>
<feature type="transmembrane region" description="Helical" evidence="8">
    <location>
        <begin position="100"/>
        <end position="120"/>
    </location>
</feature>
<dbReference type="InParanoid" id="E3NU92"/>
<feature type="transmembrane region" description="Helical" evidence="8">
    <location>
        <begin position="303"/>
        <end position="322"/>
    </location>
</feature>
<keyword evidence="7 8" id="KW-0472">Membrane</keyword>
<name>E3NU92_CAERE</name>
<sequence length="511" mass="54428">MLLVYAIGQAPSVSGDAFANGNLLPNTLYMILLGGMLNAVLVPQIVKAAKDPDGGAGYINKVLTLVMSALTAVTVLVMLAAPAIVWIFTIEWGSDQRGLALAFAYWALPQIIFYGLYTILGEVLNARSVFGPFTWAPVLNNVIAIAGIIVFIAMYGADSAGTRTPGDWSAGAIAVLAGSATLGVVVQSVVLFISWRKAGIRFRPDFKWRGMGLGQTGRIAGWSLATILVMQLGGVVTQNVINSASGAGASALAMQNAWLIFMLPHSVIAVSLATAYFTRLAGWGQNGRMTEFLLDFSASARQILLVMVLASVMIFAAAPFVSRVFNFAGNPDQIYTFTLVLQCYMVGLAAYSFLFIVQRAFYALSDTRTPFIFTSVQIGLLVVLSLCLLVLPKAWIGPAYGLIFGFTTVVQALLAVFLLRKRLGHIDGSRILASLLFYTLAGIPALLVGFGLTLVFGLVFPGYGVIAAVGLAIVDALVVTAIYVGVLRILKSPDLAELTAFVSRKLGRNRS</sequence>
<evidence type="ECO:0000256" key="6">
    <source>
        <dbReference type="ARBA" id="ARBA00022989"/>
    </source>
</evidence>
<dbReference type="Pfam" id="PF03023">
    <property type="entry name" value="MurJ"/>
    <property type="match status" value="1"/>
</dbReference>
<reference evidence="9" key="1">
    <citation type="submission" date="2007-07" db="EMBL/GenBank/DDBJ databases">
        <title>PCAP assembly of the Caenorhabditis remanei genome.</title>
        <authorList>
            <consortium name="The Caenorhabditis remanei Sequencing Consortium"/>
            <person name="Wilson R.K."/>
        </authorList>
    </citation>
    <scope>NUCLEOTIDE SEQUENCE [LARGE SCALE GENOMIC DNA]</scope>
    <source>
        <strain evidence="9">PB4641</strain>
    </source>
</reference>
<keyword evidence="3 8" id="KW-0812">Transmembrane</keyword>
<organism evidence="10">
    <name type="scientific">Caenorhabditis remanei</name>
    <name type="common">Caenorhabditis vulgaris</name>
    <dbReference type="NCBI Taxonomy" id="31234"/>
    <lineage>
        <taxon>Eukaryota</taxon>
        <taxon>Metazoa</taxon>
        <taxon>Ecdysozoa</taxon>
        <taxon>Nematoda</taxon>
        <taxon>Chromadorea</taxon>
        <taxon>Rhabditida</taxon>
        <taxon>Rhabditina</taxon>
        <taxon>Rhabditomorpha</taxon>
        <taxon>Rhabditoidea</taxon>
        <taxon>Rhabditidae</taxon>
        <taxon>Peloderinae</taxon>
        <taxon>Caenorhabditis</taxon>
    </lineage>
</organism>
<protein>
    <recommendedName>
        <fullName evidence="11">Murein biosynthesis integral membrane protein MurJ</fullName>
    </recommendedName>
</protein>
<dbReference type="InterPro" id="IPR051050">
    <property type="entry name" value="Lipid_II_flippase_MurJ/MviN"/>
</dbReference>
<feature type="transmembrane region" description="Helical" evidence="8">
    <location>
        <begin position="216"/>
        <end position="237"/>
    </location>
</feature>
<feature type="transmembrane region" description="Helical" evidence="8">
    <location>
        <begin position="397"/>
        <end position="419"/>
    </location>
</feature>
<evidence type="ECO:0000256" key="2">
    <source>
        <dbReference type="ARBA" id="ARBA00022475"/>
    </source>
</evidence>
<dbReference type="GO" id="GO:0015648">
    <property type="term" value="F:lipid-linked peptidoglycan transporter activity"/>
    <property type="evidence" value="ECO:0007669"/>
    <property type="project" value="TreeGrafter"/>
</dbReference>
<dbReference type="PRINTS" id="PR01806">
    <property type="entry name" value="VIRFACTRMVIN"/>
</dbReference>
<keyword evidence="10" id="KW-1185">Reference proteome</keyword>
<dbReference type="GO" id="GO:0034204">
    <property type="term" value="P:lipid translocation"/>
    <property type="evidence" value="ECO:0007669"/>
    <property type="project" value="TreeGrafter"/>
</dbReference>
<dbReference type="PANTHER" id="PTHR47019">
    <property type="entry name" value="LIPID II FLIPPASE MURJ"/>
    <property type="match status" value="1"/>
</dbReference>
<feature type="transmembrane region" description="Helical" evidence="8">
    <location>
        <begin position="168"/>
        <end position="195"/>
    </location>
</feature>
<gene>
    <name evidence="9" type="ORF">CRE_25027</name>
</gene>
<evidence type="ECO:0000256" key="1">
    <source>
        <dbReference type="ARBA" id="ARBA00004651"/>
    </source>
</evidence>
<dbReference type="Proteomes" id="UP000008281">
    <property type="component" value="Unassembled WGS sequence"/>
</dbReference>
<keyword evidence="4" id="KW-0133">Cell shape</keyword>
<dbReference type="eggNOG" id="ENOG502T7WH">
    <property type="taxonomic scope" value="Eukaryota"/>
</dbReference>
<feature type="transmembrane region" description="Helical" evidence="8">
    <location>
        <begin position="28"/>
        <end position="46"/>
    </location>
</feature>
<comment type="subcellular location">
    <subcellularLocation>
        <location evidence="1">Cell membrane</location>
        <topology evidence="1">Multi-pass membrane protein</topology>
    </subcellularLocation>
</comment>
<keyword evidence="5" id="KW-0573">Peptidoglycan synthesis</keyword>
<dbReference type="GO" id="GO:0005886">
    <property type="term" value="C:plasma membrane"/>
    <property type="evidence" value="ECO:0007669"/>
    <property type="project" value="UniProtKB-SubCell"/>
</dbReference>
<evidence type="ECO:0000256" key="7">
    <source>
        <dbReference type="ARBA" id="ARBA00023136"/>
    </source>
</evidence>
<feature type="transmembrane region" description="Helical" evidence="8">
    <location>
        <begin position="257"/>
        <end position="282"/>
    </location>
</feature>
<evidence type="ECO:0008006" key="11">
    <source>
        <dbReference type="Google" id="ProtNLM"/>
    </source>
</evidence>
<feature type="transmembrane region" description="Helical" evidence="8">
    <location>
        <begin position="58"/>
        <end position="88"/>
    </location>
</feature>
<evidence type="ECO:0000256" key="3">
    <source>
        <dbReference type="ARBA" id="ARBA00022692"/>
    </source>
</evidence>
<evidence type="ECO:0000256" key="4">
    <source>
        <dbReference type="ARBA" id="ARBA00022960"/>
    </source>
</evidence>
<keyword evidence="6 8" id="KW-1133">Transmembrane helix</keyword>
<keyword evidence="2" id="KW-1003">Cell membrane</keyword>
<dbReference type="HOGENOM" id="CLU_006797_3_0_1"/>
<dbReference type="AlphaFoldDB" id="E3NU92"/>
<evidence type="ECO:0000256" key="5">
    <source>
        <dbReference type="ARBA" id="ARBA00022984"/>
    </source>
</evidence>
<accession>E3NU92</accession>
<dbReference type="PANTHER" id="PTHR47019:SF1">
    <property type="entry name" value="LIPID II FLIPPASE MURJ"/>
    <property type="match status" value="1"/>
</dbReference>
<feature type="transmembrane region" description="Helical" evidence="8">
    <location>
        <begin position="369"/>
        <end position="391"/>
    </location>
</feature>
<feature type="transmembrane region" description="Helical" evidence="8">
    <location>
        <begin position="465"/>
        <end position="486"/>
    </location>
</feature>
<feature type="transmembrane region" description="Helical" evidence="8">
    <location>
        <begin position="132"/>
        <end position="156"/>
    </location>
</feature>
<evidence type="ECO:0000256" key="8">
    <source>
        <dbReference type="SAM" id="Phobius"/>
    </source>
</evidence>
<feature type="transmembrane region" description="Helical" evidence="8">
    <location>
        <begin position="334"/>
        <end position="357"/>
    </location>
</feature>
<evidence type="ECO:0000313" key="9">
    <source>
        <dbReference type="EMBL" id="EFO94230.1"/>
    </source>
</evidence>
<dbReference type="InterPro" id="IPR004268">
    <property type="entry name" value="MurJ"/>
</dbReference>
<dbReference type="GO" id="GO:0008360">
    <property type="term" value="P:regulation of cell shape"/>
    <property type="evidence" value="ECO:0007669"/>
    <property type="project" value="UniProtKB-KW"/>
</dbReference>
<evidence type="ECO:0000313" key="10">
    <source>
        <dbReference type="Proteomes" id="UP000008281"/>
    </source>
</evidence>
<dbReference type="EMBL" id="DS270460">
    <property type="protein sequence ID" value="EFO94230.1"/>
    <property type="molecule type" value="Genomic_DNA"/>
</dbReference>